<evidence type="ECO:0000313" key="2">
    <source>
        <dbReference type="Proteomes" id="UP000632774"/>
    </source>
</evidence>
<reference evidence="1 2" key="1">
    <citation type="submission" date="2020-10" db="EMBL/GenBank/DDBJ databases">
        <title>Mucilaginibacter mali sp. nov., isolated from rhizosphere soil of apple orchard.</title>
        <authorList>
            <person name="Lee J.-S."/>
            <person name="Kim H.S."/>
            <person name="Kim J.-S."/>
        </authorList>
    </citation>
    <scope>NUCLEOTIDE SEQUENCE [LARGE SCALE GENOMIC DNA]</scope>
    <source>
        <strain evidence="1 2">KCTC 23157</strain>
    </source>
</reference>
<proteinExistence type="predicted"/>
<gene>
    <name evidence="1" type="ORF">IRJ18_19320</name>
</gene>
<evidence type="ECO:0000313" key="1">
    <source>
        <dbReference type="EMBL" id="MBE9668529.1"/>
    </source>
</evidence>
<comment type="caution">
    <text evidence="1">The sequence shown here is derived from an EMBL/GenBank/DDBJ whole genome shotgun (WGS) entry which is preliminary data.</text>
</comment>
<dbReference type="EMBL" id="JADFFM010000002">
    <property type="protein sequence ID" value="MBE9668529.1"/>
    <property type="molecule type" value="Genomic_DNA"/>
</dbReference>
<dbReference type="Proteomes" id="UP000632774">
    <property type="component" value="Unassembled WGS sequence"/>
</dbReference>
<dbReference type="InterPro" id="IPR054213">
    <property type="entry name" value="DUF6920"/>
</dbReference>
<name>A0ABR9XN45_9SPHI</name>
<organism evidence="1 2">
    <name type="scientific">Mucilaginibacter boryungensis</name>
    <dbReference type="NCBI Taxonomy" id="768480"/>
    <lineage>
        <taxon>Bacteria</taxon>
        <taxon>Pseudomonadati</taxon>
        <taxon>Bacteroidota</taxon>
        <taxon>Sphingobacteriia</taxon>
        <taxon>Sphingobacteriales</taxon>
        <taxon>Sphingobacteriaceae</taxon>
        <taxon>Mucilaginibacter</taxon>
    </lineage>
</organism>
<accession>A0ABR9XN45</accession>
<keyword evidence="2" id="KW-1185">Reference proteome</keyword>
<dbReference type="Pfam" id="PF21900">
    <property type="entry name" value="DUF6920"/>
    <property type="match status" value="1"/>
</dbReference>
<sequence length="264" mass="30489">MIRKAAFLDSLSRQYEQGLAEECEKYNLCRSCSADRLVTDLPPILQRYLSDSGYIGKETLICCQMVWKEAALRMHPGSRWTTVSCRQINFLPSPARLVLMRARLFGFLPFTAQDIFQDGHGGLLVRLLDKLRVAEGTGPLMDRSELVTVLAEMMIIPAYALCRYITWREIDPLTIEGTISIQDVTAKGIFYFNTDGLVERFETLDRYYNNNGTYQNYPWVAMAEKYKVRGDIRFPSVFQALWKMPGREHVYFKGEIARLQFNSF</sequence>
<protein>
    <submittedName>
        <fullName evidence="1">Uncharacterized protein</fullName>
    </submittedName>
</protein>
<dbReference type="RefSeq" id="WP_194107927.1">
    <property type="nucleotide sequence ID" value="NZ_JADFFM010000002.1"/>
</dbReference>